<dbReference type="PANTHER" id="PTHR11049:SF24">
    <property type="entry name" value="CYTOSOLIC ACYL COENZYME A THIOESTER HYDROLASE"/>
    <property type="match status" value="1"/>
</dbReference>
<feature type="compositionally biased region" description="Basic and acidic residues" evidence="2">
    <location>
        <begin position="1"/>
        <end position="13"/>
    </location>
</feature>
<dbReference type="InterPro" id="IPR006683">
    <property type="entry name" value="Thioestr_dom"/>
</dbReference>
<dbReference type="Proteomes" id="UP001596447">
    <property type="component" value="Unassembled WGS sequence"/>
</dbReference>
<dbReference type="PANTHER" id="PTHR11049">
    <property type="entry name" value="ACYL COENZYME A THIOESTER HYDROLASE"/>
    <property type="match status" value="1"/>
</dbReference>
<accession>A0ABD5Z4D2</accession>
<dbReference type="GO" id="GO:0047617">
    <property type="term" value="F:fatty acyl-CoA hydrolase activity"/>
    <property type="evidence" value="ECO:0007669"/>
    <property type="project" value="UniProtKB-EC"/>
</dbReference>
<sequence length="146" mass="16437">MTRLEDTHIENRQRVQPNHANNYGTVHGGNVMKWMDEIGAMSAMRLAGETCVTANIDEMDFIRPVPVGDTVLVESYVYDTGRTSVKVRLRASREEPRTGERERTTESRFVFVAIGDDGTPVEVPDLQVETDEERRLQQEALDAAGE</sequence>
<protein>
    <submittedName>
        <fullName evidence="4">Acyl-CoA thioesterase</fullName>
        <ecNumber evidence="4">3.1.2.20</ecNumber>
    </submittedName>
</protein>
<proteinExistence type="predicted"/>
<reference evidence="4 5" key="1">
    <citation type="journal article" date="2019" name="Int. J. Syst. Evol. Microbiol.">
        <title>The Global Catalogue of Microorganisms (GCM) 10K type strain sequencing project: providing services to taxonomists for standard genome sequencing and annotation.</title>
        <authorList>
            <consortium name="The Broad Institute Genomics Platform"/>
            <consortium name="The Broad Institute Genome Sequencing Center for Infectious Disease"/>
            <person name="Wu L."/>
            <person name="Ma J."/>
        </authorList>
    </citation>
    <scope>NUCLEOTIDE SEQUENCE [LARGE SCALE GENOMIC DNA]</scope>
    <source>
        <strain evidence="4 5">XZGYJ-43</strain>
    </source>
</reference>
<evidence type="ECO:0000256" key="1">
    <source>
        <dbReference type="ARBA" id="ARBA00022801"/>
    </source>
</evidence>
<organism evidence="4 5">
    <name type="scientific">Halospeciosus flavus</name>
    <dbReference type="NCBI Taxonomy" id="3032283"/>
    <lineage>
        <taxon>Archaea</taxon>
        <taxon>Methanobacteriati</taxon>
        <taxon>Methanobacteriota</taxon>
        <taxon>Stenosarchaea group</taxon>
        <taxon>Halobacteria</taxon>
        <taxon>Halobacteriales</taxon>
        <taxon>Halobacteriaceae</taxon>
        <taxon>Halospeciosus</taxon>
    </lineage>
</organism>
<name>A0ABD5Z4D2_9EURY</name>
<keyword evidence="1 4" id="KW-0378">Hydrolase</keyword>
<dbReference type="AlphaFoldDB" id="A0ABD5Z4D2"/>
<dbReference type="Pfam" id="PF03061">
    <property type="entry name" value="4HBT"/>
    <property type="match status" value="1"/>
</dbReference>
<feature type="region of interest" description="Disordered" evidence="2">
    <location>
        <begin position="1"/>
        <end position="23"/>
    </location>
</feature>
<dbReference type="SUPFAM" id="SSF54637">
    <property type="entry name" value="Thioesterase/thiol ester dehydrase-isomerase"/>
    <property type="match status" value="1"/>
</dbReference>
<evidence type="ECO:0000259" key="3">
    <source>
        <dbReference type="PROSITE" id="PS51770"/>
    </source>
</evidence>
<dbReference type="Gene3D" id="3.10.129.10">
    <property type="entry name" value="Hotdog Thioesterase"/>
    <property type="match status" value="1"/>
</dbReference>
<dbReference type="EMBL" id="JBHTAR010000011">
    <property type="protein sequence ID" value="MFC7200036.1"/>
    <property type="molecule type" value="Genomic_DNA"/>
</dbReference>
<comment type="caution">
    <text evidence="4">The sequence shown here is derived from an EMBL/GenBank/DDBJ whole genome shotgun (WGS) entry which is preliminary data.</text>
</comment>
<dbReference type="CDD" id="cd03442">
    <property type="entry name" value="BFIT_BACH"/>
    <property type="match status" value="1"/>
</dbReference>
<feature type="compositionally biased region" description="Polar residues" evidence="2">
    <location>
        <begin position="14"/>
        <end position="23"/>
    </location>
</feature>
<evidence type="ECO:0000256" key="2">
    <source>
        <dbReference type="SAM" id="MobiDB-lite"/>
    </source>
</evidence>
<evidence type="ECO:0000313" key="5">
    <source>
        <dbReference type="Proteomes" id="UP001596447"/>
    </source>
</evidence>
<dbReference type="InterPro" id="IPR033120">
    <property type="entry name" value="HOTDOG_ACOT"/>
</dbReference>
<dbReference type="InterPro" id="IPR040170">
    <property type="entry name" value="Cytosol_ACT"/>
</dbReference>
<dbReference type="RefSeq" id="WP_279529956.1">
    <property type="nucleotide sequence ID" value="NZ_CP122312.1"/>
</dbReference>
<feature type="domain" description="HotDog ACOT-type" evidence="3">
    <location>
        <begin position="5"/>
        <end position="117"/>
    </location>
</feature>
<dbReference type="InterPro" id="IPR029069">
    <property type="entry name" value="HotDog_dom_sf"/>
</dbReference>
<dbReference type="EC" id="3.1.2.20" evidence="4"/>
<feature type="region of interest" description="Disordered" evidence="2">
    <location>
        <begin position="121"/>
        <end position="146"/>
    </location>
</feature>
<dbReference type="PROSITE" id="PS51770">
    <property type="entry name" value="HOTDOG_ACOT"/>
    <property type="match status" value="1"/>
</dbReference>
<evidence type="ECO:0000313" key="4">
    <source>
        <dbReference type="EMBL" id="MFC7200036.1"/>
    </source>
</evidence>
<gene>
    <name evidence="4" type="ORF">ACFQJ9_11560</name>
</gene>
<keyword evidence="5" id="KW-1185">Reference proteome</keyword>